<sequence>MDWFVSVYNMMSREIEHGGPHVHMLAFFLFIGIGIFILHWVFRGLIELLCRVTPVRRESWRNTFRFMPTLLGILLGIQLTKGILNLPDFVQNILERHYHSVVIITVTFFFAHLLSSYLKSKLMKSGNESATTSILTTIVDLGVYMVGLIIILGSYGISISPLLTALGAGSLASALALQDTLANLFSGITTLLSRQVHMGDYIRLASGESGRVTDMNWRNTTIRTGTGNMVIVPNKSIASATLTNYEQPLAECTISIPLTITYDNDLQHVEDVTLRVARDILESSESGVTGFEPLVRFDTMGDYGITFNVVLRIRNIVDEAVLRHEFIKEIFTVYQKENIQLLIRKD</sequence>
<evidence type="ECO:0000256" key="5">
    <source>
        <dbReference type="ARBA" id="ARBA00022989"/>
    </source>
</evidence>
<dbReference type="Pfam" id="PF00924">
    <property type="entry name" value="MS_channel_2nd"/>
    <property type="match status" value="1"/>
</dbReference>
<protein>
    <submittedName>
        <fullName evidence="9">Mechanosensitive ion channel family protein</fullName>
    </submittedName>
</protein>
<dbReference type="RefSeq" id="WP_186502131.1">
    <property type="nucleotide sequence ID" value="NZ_JACOGK010000004.1"/>
</dbReference>
<keyword evidence="10" id="KW-1185">Reference proteome</keyword>
<dbReference type="InterPro" id="IPR011014">
    <property type="entry name" value="MscS_channel_TM-2"/>
</dbReference>
<keyword evidence="3" id="KW-1003">Cell membrane</keyword>
<evidence type="ECO:0000259" key="8">
    <source>
        <dbReference type="Pfam" id="PF00924"/>
    </source>
</evidence>
<keyword evidence="5 7" id="KW-1133">Transmembrane helix</keyword>
<evidence type="ECO:0000256" key="7">
    <source>
        <dbReference type="SAM" id="Phobius"/>
    </source>
</evidence>
<proteinExistence type="inferred from homology"/>
<evidence type="ECO:0000256" key="1">
    <source>
        <dbReference type="ARBA" id="ARBA00004651"/>
    </source>
</evidence>
<dbReference type="SUPFAM" id="SSF82861">
    <property type="entry name" value="Mechanosensitive channel protein MscS (YggB), transmembrane region"/>
    <property type="match status" value="1"/>
</dbReference>
<dbReference type="InterPro" id="IPR006685">
    <property type="entry name" value="MscS_channel_2nd"/>
</dbReference>
<comment type="similarity">
    <text evidence="2">Belongs to the MscS (TC 1.A.23) family.</text>
</comment>
<evidence type="ECO:0000313" key="9">
    <source>
        <dbReference type="EMBL" id="MBC3536052.1"/>
    </source>
</evidence>
<dbReference type="Gene3D" id="2.30.30.60">
    <property type="match status" value="1"/>
</dbReference>
<dbReference type="EMBL" id="JACOGK010000004">
    <property type="protein sequence ID" value="MBC3536052.1"/>
    <property type="molecule type" value="Genomic_DNA"/>
</dbReference>
<evidence type="ECO:0000256" key="2">
    <source>
        <dbReference type="ARBA" id="ARBA00008017"/>
    </source>
</evidence>
<dbReference type="InterPro" id="IPR010920">
    <property type="entry name" value="LSM_dom_sf"/>
</dbReference>
<dbReference type="PANTHER" id="PTHR30566:SF25">
    <property type="entry name" value="INNER MEMBRANE PROTEIN"/>
    <property type="match status" value="1"/>
</dbReference>
<dbReference type="PANTHER" id="PTHR30566">
    <property type="entry name" value="YNAI-RELATED MECHANOSENSITIVE ION CHANNEL"/>
    <property type="match status" value="1"/>
</dbReference>
<reference evidence="9 10" key="1">
    <citation type="submission" date="2020-08" db="EMBL/GenBank/DDBJ databases">
        <authorList>
            <person name="Liu C."/>
            <person name="Sun Q."/>
        </authorList>
    </citation>
    <scope>NUCLEOTIDE SEQUENCE [LARGE SCALE GENOMIC DNA]</scope>
    <source>
        <strain evidence="9 10">NSJ-59</strain>
    </source>
</reference>
<feature type="domain" description="Mechanosensitive ion channel MscS" evidence="8">
    <location>
        <begin position="179"/>
        <end position="246"/>
    </location>
</feature>
<feature type="transmembrane region" description="Helical" evidence="7">
    <location>
        <begin position="63"/>
        <end position="86"/>
    </location>
</feature>
<dbReference type="SUPFAM" id="SSF82689">
    <property type="entry name" value="Mechanosensitive channel protein MscS (YggB), C-terminal domain"/>
    <property type="match status" value="1"/>
</dbReference>
<evidence type="ECO:0000313" key="10">
    <source>
        <dbReference type="Proteomes" id="UP000606870"/>
    </source>
</evidence>
<dbReference type="InterPro" id="IPR011066">
    <property type="entry name" value="MscS_channel_C_sf"/>
</dbReference>
<name>A0ABR6VFJ3_9FIRM</name>
<accession>A0ABR6VFJ3</accession>
<dbReference type="Gene3D" id="3.30.70.100">
    <property type="match status" value="1"/>
</dbReference>
<keyword evidence="4 7" id="KW-0812">Transmembrane</keyword>
<dbReference type="Proteomes" id="UP000606870">
    <property type="component" value="Unassembled WGS sequence"/>
</dbReference>
<keyword evidence="6 7" id="KW-0472">Membrane</keyword>
<evidence type="ECO:0000256" key="6">
    <source>
        <dbReference type="ARBA" id="ARBA00023136"/>
    </source>
</evidence>
<feature type="transmembrane region" description="Helical" evidence="7">
    <location>
        <begin position="98"/>
        <end position="118"/>
    </location>
</feature>
<feature type="transmembrane region" description="Helical" evidence="7">
    <location>
        <begin position="130"/>
        <end position="152"/>
    </location>
</feature>
<dbReference type="Gene3D" id="1.10.287.1260">
    <property type="match status" value="1"/>
</dbReference>
<comment type="subcellular location">
    <subcellularLocation>
        <location evidence="1">Cell membrane</location>
        <topology evidence="1">Multi-pass membrane protein</topology>
    </subcellularLocation>
</comment>
<evidence type="ECO:0000256" key="3">
    <source>
        <dbReference type="ARBA" id="ARBA00022475"/>
    </source>
</evidence>
<feature type="transmembrane region" description="Helical" evidence="7">
    <location>
        <begin position="20"/>
        <end position="42"/>
    </location>
</feature>
<comment type="caution">
    <text evidence="9">The sequence shown here is derived from an EMBL/GenBank/DDBJ whole genome shotgun (WGS) entry which is preliminary data.</text>
</comment>
<dbReference type="InterPro" id="IPR023408">
    <property type="entry name" value="MscS_beta-dom_sf"/>
</dbReference>
<gene>
    <name evidence="9" type="ORF">H8J70_02105</name>
</gene>
<evidence type="ECO:0000256" key="4">
    <source>
        <dbReference type="ARBA" id="ARBA00022692"/>
    </source>
</evidence>
<organism evidence="9 10">
    <name type="scientific">Megasphaera hominis</name>
    <dbReference type="NCBI Taxonomy" id="159836"/>
    <lineage>
        <taxon>Bacteria</taxon>
        <taxon>Bacillati</taxon>
        <taxon>Bacillota</taxon>
        <taxon>Negativicutes</taxon>
        <taxon>Veillonellales</taxon>
        <taxon>Veillonellaceae</taxon>
        <taxon>Megasphaera</taxon>
    </lineage>
</organism>
<dbReference type="SUPFAM" id="SSF50182">
    <property type="entry name" value="Sm-like ribonucleoproteins"/>
    <property type="match status" value="1"/>
</dbReference>